<accession>A0A0C1QFH6</accession>
<keyword evidence="3 6" id="KW-0812">Transmembrane</keyword>
<keyword evidence="5 6" id="KW-0472">Membrane</keyword>
<feature type="transmembrane region" description="Helical" evidence="6">
    <location>
        <begin position="176"/>
        <end position="194"/>
    </location>
</feature>
<evidence type="ECO:0000259" key="7">
    <source>
        <dbReference type="Pfam" id="PF09335"/>
    </source>
</evidence>
<comment type="caution">
    <text evidence="8">The sequence shown here is derived from an EMBL/GenBank/DDBJ whole genome shotgun (WGS) entry which is preliminary data.</text>
</comment>
<feature type="transmembrane region" description="Helical" evidence="6">
    <location>
        <begin position="55"/>
        <end position="77"/>
    </location>
</feature>
<proteinExistence type="predicted"/>
<evidence type="ECO:0000256" key="3">
    <source>
        <dbReference type="ARBA" id="ARBA00022692"/>
    </source>
</evidence>
<dbReference type="Proteomes" id="UP000031258">
    <property type="component" value="Unassembled WGS sequence"/>
</dbReference>
<dbReference type="EMBL" id="JSWE01000206">
    <property type="protein sequence ID" value="KIE04319.1"/>
    <property type="molecule type" value="Genomic_DNA"/>
</dbReference>
<organism evidence="8 9">
    <name type="scientific">Candidatus Jidaibacter acanthamoebae</name>
    <dbReference type="NCBI Taxonomy" id="86105"/>
    <lineage>
        <taxon>Bacteria</taxon>
        <taxon>Pseudomonadati</taxon>
        <taxon>Pseudomonadota</taxon>
        <taxon>Alphaproteobacteria</taxon>
        <taxon>Rickettsiales</taxon>
        <taxon>Candidatus Midichloriaceae</taxon>
        <taxon>Candidatus Jidaibacter</taxon>
    </lineage>
</organism>
<gene>
    <name evidence="8" type="ORF">NF27_IN00600</name>
</gene>
<name>A0A0C1QFH6_9RICK</name>
<evidence type="ECO:0000256" key="6">
    <source>
        <dbReference type="SAM" id="Phobius"/>
    </source>
</evidence>
<dbReference type="GO" id="GO:0005886">
    <property type="term" value="C:plasma membrane"/>
    <property type="evidence" value="ECO:0007669"/>
    <property type="project" value="UniProtKB-SubCell"/>
</dbReference>
<evidence type="ECO:0000256" key="5">
    <source>
        <dbReference type="ARBA" id="ARBA00023136"/>
    </source>
</evidence>
<evidence type="ECO:0000256" key="1">
    <source>
        <dbReference type="ARBA" id="ARBA00004651"/>
    </source>
</evidence>
<evidence type="ECO:0000313" key="8">
    <source>
        <dbReference type="EMBL" id="KIE04319.1"/>
    </source>
</evidence>
<keyword evidence="4 6" id="KW-1133">Transmembrane helix</keyword>
<evidence type="ECO:0000313" key="9">
    <source>
        <dbReference type="Proteomes" id="UP000031258"/>
    </source>
</evidence>
<sequence length="201" mass="22937">MMMYEIFLQLVDLVKTFGYLGIFIMTFIESTFAPIPSEVTLIPAGFLVSQGEMNFFIVLFASILGTIGGSLFNYWIASHFGRRLLLKFGKYFFINEDKLKSIEFFFERHGAISTFSGRLLPGIKHFISFPAGLGRMNLRVFTIYTLAGGFIWNSTLLTLGYLIGENKALLKQYIKQINIVIIITLTLIALLYYFKNKKKTS</sequence>
<dbReference type="InterPro" id="IPR032816">
    <property type="entry name" value="VTT_dom"/>
</dbReference>
<dbReference type="PANTHER" id="PTHR42709:SF6">
    <property type="entry name" value="UNDECAPRENYL PHOSPHATE TRANSPORTER A"/>
    <property type="match status" value="1"/>
</dbReference>
<dbReference type="PANTHER" id="PTHR42709">
    <property type="entry name" value="ALKALINE PHOSPHATASE LIKE PROTEIN"/>
    <property type="match status" value="1"/>
</dbReference>
<feature type="transmembrane region" description="Helical" evidence="6">
    <location>
        <begin position="12"/>
        <end position="35"/>
    </location>
</feature>
<feature type="transmembrane region" description="Helical" evidence="6">
    <location>
        <begin position="143"/>
        <end position="164"/>
    </location>
</feature>
<dbReference type="InterPro" id="IPR051311">
    <property type="entry name" value="DedA_domain"/>
</dbReference>
<dbReference type="AlphaFoldDB" id="A0A0C1QFH6"/>
<dbReference type="Pfam" id="PF09335">
    <property type="entry name" value="VTT_dom"/>
    <property type="match status" value="1"/>
</dbReference>
<keyword evidence="9" id="KW-1185">Reference proteome</keyword>
<protein>
    <recommendedName>
        <fullName evidence="7">VTT domain-containing protein</fullName>
    </recommendedName>
</protein>
<keyword evidence="2" id="KW-1003">Cell membrane</keyword>
<reference evidence="8 9" key="1">
    <citation type="submission" date="2014-11" db="EMBL/GenBank/DDBJ databases">
        <title>A Rickettsiales Symbiont of Amoebae With Ancient Features.</title>
        <authorList>
            <person name="Schulz F."/>
            <person name="Martijn J."/>
            <person name="Wascher F."/>
            <person name="Kostanjsek R."/>
            <person name="Ettema T.J."/>
            <person name="Horn M."/>
        </authorList>
    </citation>
    <scope>NUCLEOTIDE SEQUENCE [LARGE SCALE GENOMIC DNA]</scope>
    <source>
        <strain evidence="8 9">UWC36</strain>
    </source>
</reference>
<evidence type="ECO:0000256" key="2">
    <source>
        <dbReference type="ARBA" id="ARBA00022475"/>
    </source>
</evidence>
<feature type="domain" description="VTT" evidence="7">
    <location>
        <begin position="35"/>
        <end position="161"/>
    </location>
</feature>
<evidence type="ECO:0000256" key="4">
    <source>
        <dbReference type="ARBA" id="ARBA00022989"/>
    </source>
</evidence>
<dbReference type="STRING" id="86105.NF27_IN00600"/>
<comment type="subcellular location">
    <subcellularLocation>
        <location evidence="1">Cell membrane</location>
        <topology evidence="1">Multi-pass membrane protein</topology>
    </subcellularLocation>
</comment>